<comment type="caution">
    <text evidence="2">The sequence shown here is derived from an EMBL/GenBank/DDBJ whole genome shotgun (WGS) entry which is preliminary data.</text>
</comment>
<dbReference type="EMBL" id="MBRJ01000059">
    <property type="protein sequence ID" value="OHX41398.1"/>
    <property type="molecule type" value="Genomic_DNA"/>
</dbReference>
<name>A0ABX3CK03_9BACI</name>
<sequence length="335" mass="37347">MVGNLRKIVALLTLTLVLIVSSVIVSPGAANAGYADNYNRLYYDLSRLVYSAEYSSYTRKTIQDDLNSKHGAGKFKVISAVDVNADVYHPMSASSSTGEWLRLDGTGFKAMAVVAEGSNKLFIAFSGTDKSWNFIPDLNDANTARETLSSNAPGQNYQAQLFTNYIYEAFPAYRSYQWYFTGHSLGGWLATKTYLDIRSANWLLPDKSKFKYGGGIKKSSISGVYTFNPLPMGKSQISSTQWNANKNGLYDTDVKNLYLNNEWLNGVYDMNTDKMDYIGFQGSINSENILHYSRLDYLSKGPTLDLVDYARQALTAQKDILNAHGLSRLSPYVSY</sequence>
<protein>
    <recommendedName>
        <fullName evidence="4">Fungal lipase-like domain-containing protein</fullName>
    </recommendedName>
</protein>
<dbReference type="RefSeq" id="WP_071159927.1">
    <property type="nucleotide sequence ID" value="NZ_MBRJ01000059.1"/>
</dbReference>
<gene>
    <name evidence="2" type="ORF">BBV17_28805</name>
</gene>
<evidence type="ECO:0000313" key="3">
    <source>
        <dbReference type="Proteomes" id="UP000180194"/>
    </source>
</evidence>
<dbReference type="InterPro" id="IPR029058">
    <property type="entry name" value="AB_hydrolase_fold"/>
</dbReference>
<organism evidence="2 3">
    <name type="scientific">Cytobacillus oceanisediminis</name>
    <dbReference type="NCBI Taxonomy" id="665099"/>
    <lineage>
        <taxon>Bacteria</taxon>
        <taxon>Bacillati</taxon>
        <taxon>Bacillota</taxon>
        <taxon>Bacilli</taxon>
        <taxon>Bacillales</taxon>
        <taxon>Bacillaceae</taxon>
        <taxon>Cytobacillus</taxon>
    </lineage>
</organism>
<evidence type="ECO:0000313" key="2">
    <source>
        <dbReference type="EMBL" id="OHX41398.1"/>
    </source>
</evidence>
<feature type="chain" id="PRO_5047190649" description="Fungal lipase-like domain-containing protein" evidence="1">
    <location>
        <begin position="33"/>
        <end position="335"/>
    </location>
</feature>
<keyword evidence="3" id="KW-1185">Reference proteome</keyword>
<evidence type="ECO:0000256" key="1">
    <source>
        <dbReference type="SAM" id="SignalP"/>
    </source>
</evidence>
<proteinExistence type="predicted"/>
<dbReference type="Proteomes" id="UP000180194">
    <property type="component" value="Unassembled WGS sequence"/>
</dbReference>
<reference evidence="2 3" key="1">
    <citation type="submission" date="2016-07" db="EMBL/GenBank/DDBJ databases">
        <title>Bacillus oceanisediminis whole genome.</title>
        <authorList>
            <person name="Pal Y."/>
            <person name="Verma A."/>
            <person name="Mual P."/>
            <person name="Srinivasan K."/>
        </authorList>
    </citation>
    <scope>NUCLEOTIDE SEQUENCE [LARGE SCALE GENOMIC DNA]</scope>
    <source>
        <strain evidence="2 3">Bhandara28</strain>
    </source>
</reference>
<dbReference type="Gene3D" id="3.40.50.1820">
    <property type="entry name" value="alpha/beta hydrolase"/>
    <property type="match status" value="1"/>
</dbReference>
<keyword evidence="1" id="KW-0732">Signal</keyword>
<accession>A0ABX3CK03</accession>
<evidence type="ECO:0008006" key="4">
    <source>
        <dbReference type="Google" id="ProtNLM"/>
    </source>
</evidence>
<dbReference type="SUPFAM" id="SSF53474">
    <property type="entry name" value="alpha/beta-Hydrolases"/>
    <property type="match status" value="1"/>
</dbReference>
<feature type="signal peptide" evidence="1">
    <location>
        <begin position="1"/>
        <end position="32"/>
    </location>
</feature>